<dbReference type="GO" id="GO:0004844">
    <property type="term" value="F:uracil DNA N-glycosylase activity"/>
    <property type="evidence" value="ECO:0007669"/>
    <property type="project" value="UniProtKB-UniRule"/>
</dbReference>
<evidence type="ECO:0000256" key="1">
    <source>
        <dbReference type="ARBA" id="ARBA00001400"/>
    </source>
</evidence>
<dbReference type="SMART" id="SM00987">
    <property type="entry name" value="UreE_C"/>
    <property type="match status" value="1"/>
</dbReference>
<sequence>MKDIFKNDWGPLLKEEFQKPYYLKLREFLKKEYATKRIHPDMYDIFNAFHYTAYRDIKVVLLGQDPYHGPGQAHGLSFSVKPGVDIPPSLRNIFKELHDDLGCRIPQHGCLVSWAKQGVMLLNTVLTVREGQAHSHQGMGWEIFTDEVIRKINAKETPVIFLLWGRPAQSKKALIDTNKHFVLTAAHPSPLSAHRGFFGSRPFSKTNNILRKLGEKEVDWQLPEQEKI</sequence>
<evidence type="ECO:0000256" key="7">
    <source>
        <dbReference type="ARBA" id="ARBA00022801"/>
    </source>
</evidence>
<keyword evidence="9" id="KW-0963">Cytoplasm</keyword>
<dbReference type="PANTHER" id="PTHR11264:SF0">
    <property type="entry name" value="URACIL-DNA GLYCOSYLASE"/>
    <property type="match status" value="1"/>
</dbReference>
<reference evidence="16" key="4">
    <citation type="submission" date="2016-01" db="EMBL/GenBank/DDBJ databases">
        <authorList>
            <person name="Mitreva M."/>
            <person name="Pepin K.H."/>
            <person name="Mihindukulasuriya K.A."/>
            <person name="Fulton R."/>
            <person name="Fronick C."/>
            <person name="O'Laughlin M."/>
            <person name="Miner T."/>
            <person name="Herter B."/>
            <person name="Rosa B.A."/>
            <person name="Cordes M."/>
            <person name="Tomlinson C."/>
            <person name="Wollam A."/>
            <person name="Palsikar V.B."/>
            <person name="Mardis E.R."/>
            <person name="Wilson R.K."/>
        </authorList>
    </citation>
    <scope>NUCLEOTIDE SEQUENCE [LARGE SCALE GENOMIC DNA]</scope>
    <source>
        <strain evidence="16">GED7749B</strain>
    </source>
</reference>
<dbReference type="NCBIfam" id="TIGR00628">
    <property type="entry name" value="ung"/>
    <property type="match status" value="1"/>
</dbReference>
<keyword evidence="15" id="KW-1185">Reference proteome</keyword>
<reference evidence="13" key="1">
    <citation type="submission" date="2015-01" db="EMBL/GenBank/DDBJ databases">
        <title>Comparative genome analysis of Bacillus coagulans HM-08, Clostridium butyricum HM-68, Bacillus subtilis HM-66 and Bacillus licheniformis BL-09.</title>
        <authorList>
            <person name="Zhang H."/>
        </authorList>
    </citation>
    <scope>NUCLEOTIDE SEQUENCE [LARGE SCALE GENOMIC DNA]</scope>
    <source>
        <strain evidence="13">HM-08</strain>
    </source>
</reference>
<comment type="function">
    <text evidence="2 9 11">Excises uracil residues from the DNA which can arise as a result of misincorporation of dUMP residues by DNA polymerase or due to deamination of cytosine.</text>
</comment>
<dbReference type="PATRIC" id="fig|1398.18.peg.157"/>
<reference evidence="14" key="3">
    <citation type="submission" date="2016-01" db="EMBL/GenBank/DDBJ databases">
        <authorList>
            <person name="Oliw E.H."/>
        </authorList>
    </citation>
    <scope>NUCLEOTIDE SEQUENCE [LARGE SCALE GENOMIC DNA]</scope>
    <source>
        <strain evidence="14">GED7749B</strain>
    </source>
</reference>
<dbReference type="HAMAP" id="MF_00148">
    <property type="entry name" value="UDG"/>
    <property type="match status" value="1"/>
</dbReference>
<dbReference type="InterPro" id="IPR002043">
    <property type="entry name" value="UDG_fam1"/>
</dbReference>
<dbReference type="Proteomes" id="UP000070376">
    <property type="component" value="Unassembled WGS sequence"/>
</dbReference>
<dbReference type="Proteomes" id="UP000032024">
    <property type="component" value="Chromosome"/>
</dbReference>
<dbReference type="InterPro" id="IPR018085">
    <property type="entry name" value="Ura-DNA_Glyclase_AS"/>
</dbReference>
<evidence type="ECO:0000256" key="2">
    <source>
        <dbReference type="ARBA" id="ARBA00002631"/>
    </source>
</evidence>
<protein>
    <recommendedName>
        <fullName evidence="5 9">Uracil-DNA glycosylase</fullName>
        <shortName evidence="9">UDG</shortName>
        <ecNumber evidence="4 9">3.2.2.27</ecNumber>
    </recommendedName>
</protein>
<evidence type="ECO:0000313" key="16">
    <source>
        <dbReference type="Proteomes" id="UP000070376"/>
    </source>
</evidence>
<dbReference type="CDD" id="cd10027">
    <property type="entry name" value="UDG-F1-like"/>
    <property type="match status" value="1"/>
</dbReference>
<evidence type="ECO:0000259" key="12">
    <source>
        <dbReference type="SMART" id="SM00986"/>
    </source>
</evidence>
<evidence type="ECO:0000256" key="6">
    <source>
        <dbReference type="ARBA" id="ARBA00022763"/>
    </source>
</evidence>
<comment type="subcellular location">
    <subcellularLocation>
        <location evidence="9">Cytoplasm</location>
    </subcellularLocation>
</comment>
<dbReference type="Gene3D" id="3.40.470.10">
    <property type="entry name" value="Uracil-DNA glycosylase-like domain"/>
    <property type="match status" value="1"/>
</dbReference>
<evidence type="ECO:0000313" key="13">
    <source>
        <dbReference type="EMBL" id="AJO20948.1"/>
    </source>
</evidence>
<dbReference type="NCBIfam" id="NF003591">
    <property type="entry name" value="PRK05254.1-4"/>
    <property type="match status" value="1"/>
</dbReference>
<keyword evidence="8 9" id="KW-0234">DNA repair</keyword>
<organism evidence="14 16">
    <name type="scientific">Heyndrickxia coagulans</name>
    <name type="common">Weizmannia coagulans</name>
    <dbReference type="NCBI Taxonomy" id="1398"/>
    <lineage>
        <taxon>Bacteria</taxon>
        <taxon>Bacillati</taxon>
        <taxon>Bacillota</taxon>
        <taxon>Bacilli</taxon>
        <taxon>Bacillales</taxon>
        <taxon>Bacillaceae</taxon>
        <taxon>Heyndrickxia</taxon>
    </lineage>
</organism>
<dbReference type="InterPro" id="IPR005122">
    <property type="entry name" value="Uracil-DNA_glycosylase-like"/>
</dbReference>
<keyword evidence="6 9" id="KW-0227">DNA damage</keyword>
<dbReference type="EC" id="3.2.2.27" evidence="4 9"/>
<comment type="similarity">
    <text evidence="3 9 11">Belongs to the uracil-DNA glycosylase (UDG) superfamily. UNG family.</text>
</comment>
<keyword evidence="7 9" id="KW-0378">Hydrolase</keyword>
<dbReference type="PANTHER" id="PTHR11264">
    <property type="entry name" value="URACIL-DNA GLYCOSYLASE"/>
    <property type="match status" value="1"/>
</dbReference>
<feature type="domain" description="Uracil-DNA glycosylase-like" evidence="12">
    <location>
        <begin position="50"/>
        <end position="210"/>
    </location>
</feature>
<dbReference type="RefSeq" id="WP_026684560.1">
    <property type="nucleotide sequence ID" value="NZ_CP010525.1"/>
</dbReference>
<feature type="active site" description="Proton acceptor" evidence="9 10">
    <location>
        <position position="65"/>
    </location>
</feature>
<dbReference type="SMART" id="SM00986">
    <property type="entry name" value="UDG"/>
    <property type="match status" value="1"/>
</dbReference>
<dbReference type="GO" id="GO:0097510">
    <property type="term" value="P:base-excision repair, AP site formation via deaminated base removal"/>
    <property type="evidence" value="ECO:0007669"/>
    <property type="project" value="TreeGrafter"/>
</dbReference>
<dbReference type="AlphaFoldDB" id="A0A0C5BYH8"/>
<dbReference type="GO" id="GO:0005737">
    <property type="term" value="C:cytoplasm"/>
    <property type="evidence" value="ECO:0007669"/>
    <property type="project" value="UniProtKB-SubCell"/>
</dbReference>
<dbReference type="Pfam" id="PF03167">
    <property type="entry name" value="UDG"/>
    <property type="match status" value="1"/>
</dbReference>
<reference evidence="15" key="2">
    <citation type="submission" date="2015-01" db="EMBL/GenBank/DDBJ databases">
        <title>Comparative genome analysis of Bacillus coagulans HM-08, Clostridium butyricum HM-68, Bacillus subtilis HM-66 and Bacillus paralicheniformis BL-09.</title>
        <authorList>
            <person name="Zhang H."/>
        </authorList>
    </citation>
    <scope>NUCLEOTIDE SEQUENCE [LARGE SCALE GENOMIC DNA]</scope>
    <source>
        <strain evidence="15">HM-08</strain>
    </source>
</reference>
<dbReference type="PROSITE" id="PS00130">
    <property type="entry name" value="U_DNA_GLYCOSYLASE"/>
    <property type="match status" value="1"/>
</dbReference>
<evidence type="ECO:0000313" key="14">
    <source>
        <dbReference type="EMBL" id="KWZ79410.1"/>
    </source>
</evidence>
<gene>
    <name evidence="9" type="primary">ung</name>
    <name evidence="14" type="ORF">HMPREF3213_02756</name>
    <name evidence="13" type="ORF">SB48_HM08orf00226</name>
</gene>
<dbReference type="NCBIfam" id="NF003589">
    <property type="entry name" value="PRK05254.1-2"/>
    <property type="match status" value="1"/>
</dbReference>
<accession>A0A0C5BYH8</accession>
<proteinExistence type="inferred from homology"/>
<evidence type="ECO:0000313" key="15">
    <source>
        <dbReference type="Proteomes" id="UP000032024"/>
    </source>
</evidence>
<evidence type="ECO:0000256" key="11">
    <source>
        <dbReference type="RuleBase" id="RU003780"/>
    </source>
</evidence>
<comment type="catalytic activity">
    <reaction evidence="1 9 11">
        <text>Hydrolyzes single-stranded DNA or mismatched double-stranded DNA and polynucleotides, releasing free uracil.</text>
        <dbReference type="EC" id="3.2.2.27"/>
    </reaction>
</comment>
<dbReference type="EMBL" id="LRPN01000118">
    <property type="protein sequence ID" value="KWZ79410.1"/>
    <property type="molecule type" value="Genomic_DNA"/>
</dbReference>
<dbReference type="NCBIfam" id="NF003592">
    <property type="entry name" value="PRK05254.1-5"/>
    <property type="match status" value="1"/>
</dbReference>
<evidence type="ECO:0000256" key="4">
    <source>
        <dbReference type="ARBA" id="ARBA00012030"/>
    </source>
</evidence>
<dbReference type="FunFam" id="3.40.470.10:FF:000001">
    <property type="entry name" value="Uracil-DNA glycosylase"/>
    <property type="match status" value="1"/>
</dbReference>
<dbReference type="InterPro" id="IPR036895">
    <property type="entry name" value="Uracil-DNA_glycosylase-like_sf"/>
</dbReference>
<dbReference type="NCBIfam" id="NF003588">
    <property type="entry name" value="PRK05254.1-1"/>
    <property type="match status" value="1"/>
</dbReference>
<dbReference type="SUPFAM" id="SSF52141">
    <property type="entry name" value="Uracil-DNA glycosylase-like"/>
    <property type="match status" value="1"/>
</dbReference>
<evidence type="ECO:0000256" key="9">
    <source>
        <dbReference type="HAMAP-Rule" id="MF_00148"/>
    </source>
</evidence>
<evidence type="ECO:0000256" key="5">
    <source>
        <dbReference type="ARBA" id="ARBA00018429"/>
    </source>
</evidence>
<name>A0A0C5BYH8_HEYCO</name>
<dbReference type="STRING" id="1398.AB434_1003"/>
<evidence type="ECO:0000256" key="3">
    <source>
        <dbReference type="ARBA" id="ARBA00008184"/>
    </source>
</evidence>
<evidence type="ECO:0000256" key="10">
    <source>
        <dbReference type="PROSITE-ProRule" id="PRU10072"/>
    </source>
</evidence>
<evidence type="ECO:0000256" key="8">
    <source>
        <dbReference type="ARBA" id="ARBA00023204"/>
    </source>
</evidence>
<dbReference type="EMBL" id="CP010525">
    <property type="protein sequence ID" value="AJO20948.1"/>
    <property type="molecule type" value="Genomic_DNA"/>
</dbReference>